<proteinExistence type="predicted"/>
<comment type="caution">
    <text evidence="1">The sequence shown here is derived from an EMBL/GenBank/DDBJ whole genome shotgun (WGS) entry which is preliminary data.</text>
</comment>
<dbReference type="EMBL" id="BARU01010572">
    <property type="protein sequence ID" value="GAH34518.1"/>
    <property type="molecule type" value="Genomic_DNA"/>
</dbReference>
<dbReference type="AlphaFoldDB" id="X1GNF8"/>
<gene>
    <name evidence="1" type="ORF">S03H2_20120</name>
</gene>
<feature type="non-terminal residue" evidence="1">
    <location>
        <position position="1"/>
    </location>
</feature>
<evidence type="ECO:0000313" key="1">
    <source>
        <dbReference type="EMBL" id="GAH34518.1"/>
    </source>
</evidence>
<name>X1GNF8_9ZZZZ</name>
<evidence type="ECO:0008006" key="2">
    <source>
        <dbReference type="Google" id="ProtNLM"/>
    </source>
</evidence>
<organism evidence="1">
    <name type="scientific">marine sediment metagenome</name>
    <dbReference type="NCBI Taxonomy" id="412755"/>
    <lineage>
        <taxon>unclassified sequences</taxon>
        <taxon>metagenomes</taxon>
        <taxon>ecological metagenomes</taxon>
    </lineage>
</organism>
<protein>
    <recommendedName>
        <fullName evidence="2">FUZ/MON1/HPS1 first Longin domain-containing protein</fullName>
    </recommendedName>
</protein>
<accession>X1GNF8</accession>
<sequence>QLKLWENLKESEAPLTERWKFAGVKDQMEKIVRKRAVEVPELSDEKPILLLIVSEGGRALFSHSFNKEKSVDSQIIGGFLTTIDYFIKEMFSEGLDRAMFGEYTLLMKSIPPFFICYIFKGDSYYALQKVNYFIDHIQKENEIWQNLLKSFQVNQTVQLKDIPLLESLITETFISESMVFSEL</sequence>
<reference evidence="1" key="1">
    <citation type="journal article" date="2014" name="Front. Microbiol.">
        <title>High frequency of phylogenetically diverse reductive dehalogenase-homologous genes in deep subseafloor sedimentary metagenomes.</title>
        <authorList>
            <person name="Kawai M."/>
            <person name="Futagami T."/>
            <person name="Toyoda A."/>
            <person name="Takaki Y."/>
            <person name="Nishi S."/>
            <person name="Hori S."/>
            <person name="Arai W."/>
            <person name="Tsubouchi T."/>
            <person name="Morono Y."/>
            <person name="Uchiyama I."/>
            <person name="Ito T."/>
            <person name="Fujiyama A."/>
            <person name="Inagaki F."/>
            <person name="Takami H."/>
        </authorList>
    </citation>
    <scope>NUCLEOTIDE SEQUENCE</scope>
    <source>
        <strain evidence="1">Expedition CK06-06</strain>
    </source>
</reference>